<reference evidence="1 2" key="1">
    <citation type="journal article" date="2023" name="G3 (Bethesda)">
        <title>A haplotype-resolved chromosome-scale genome for Quercus rubra L. provides insights into the genetics of adaptive traits for red oak species.</title>
        <authorList>
            <person name="Kapoor B."/>
            <person name="Jenkins J."/>
            <person name="Schmutz J."/>
            <person name="Zhebentyayeva T."/>
            <person name="Kuelheim C."/>
            <person name="Coggeshall M."/>
            <person name="Heim C."/>
            <person name="Lasky J.R."/>
            <person name="Leites L."/>
            <person name="Islam-Faridi N."/>
            <person name="Romero-Severson J."/>
            <person name="DeLeo V.L."/>
            <person name="Lucas S.M."/>
            <person name="Lazic D."/>
            <person name="Gailing O."/>
            <person name="Carlson J."/>
            <person name="Staton M."/>
        </authorList>
    </citation>
    <scope>NUCLEOTIDE SEQUENCE [LARGE SCALE GENOMIC DNA]</scope>
    <source>
        <strain evidence="1">Pseudo-F2</strain>
    </source>
</reference>
<comment type="caution">
    <text evidence="1">The sequence shown here is derived from an EMBL/GenBank/DDBJ whole genome shotgun (WGS) entry which is preliminary data.</text>
</comment>
<protein>
    <submittedName>
        <fullName evidence="1">Uncharacterized protein</fullName>
    </submittedName>
</protein>
<gene>
    <name evidence="1" type="ORF">RGQ29_002408</name>
</gene>
<evidence type="ECO:0000313" key="1">
    <source>
        <dbReference type="EMBL" id="KAK4566173.1"/>
    </source>
</evidence>
<dbReference type="Proteomes" id="UP001324115">
    <property type="component" value="Unassembled WGS sequence"/>
</dbReference>
<dbReference type="EMBL" id="JAXUIC010000010">
    <property type="protein sequence ID" value="KAK4566173.1"/>
    <property type="molecule type" value="Genomic_DNA"/>
</dbReference>
<dbReference type="AlphaFoldDB" id="A0AAN7E8W5"/>
<sequence length="56" mass="6425">MLKLLACPFQQASTGTITCMYLQLLIGYIQYHHRQCINCCSSDFNTFQDSETCARN</sequence>
<evidence type="ECO:0000313" key="2">
    <source>
        <dbReference type="Proteomes" id="UP001324115"/>
    </source>
</evidence>
<proteinExistence type="predicted"/>
<keyword evidence="2" id="KW-1185">Reference proteome</keyword>
<accession>A0AAN7E8W5</accession>
<name>A0AAN7E8W5_QUERU</name>
<organism evidence="1 2">
    <name type="scientific">Quercus rubra</name>
    <name type="common">Northern red oak</name>
    <name type="synonym">Quercus borealis</name>
    <dbReference type="NCBI Taxonomy" id="3512"/>
    <lineage>
        <taxon>Eukaryota</taxon>
        <taxon>Viridiplantae</taxon>
        <taxon>Streptophyta</taxon>
        <taxon>Embryophyta</taxon>
        <taxon>Tracheophyta</taxon>
        <taxon>Spermatophyta</taxon>
        <taxon>Magnoliopsida</taxon>
        <taxon>eudicotyledons</taxon>
        <taxon>Gunneridae</taxon>
        <taxon>Pentapetalae</taxon>
        <taxon>rosids</taxon>
        <taxon>fabids</taxon>
        <taxon>Fagales</taxon>
        <taxon>Fagaceae</taxon>
        <taxon>Quercus</taxon>
    </lineage>
</organism>